<dbReference type="RefSeq" id="WP_111528027.1">
    <property type="nucleotide sequence ID" value="NZ_JBHRSG010000002.1"/>
</dbReference>
<keyword evidence="6" id="KW-0547">Nucleotide-binding</keyword>
<accession>A0A328AJN1</accession>
<keyword evidence="2 8" id="KW-0808">Transferase</keyword>
<evidence type="ECO:0000256" key="2">
    <source>
        <dbReference type="ARBA" id="ARBA00022679"/>
    </source>
</evidence>
<dbReference type="Gene3D" id="1.10.3090.10">
    <property type="entry name" value="cca-adding enzyme, domain 2"/>
    <property type="match status" value="1"/>
</dbReference>
<proteinExistence type="inferred from homology"/>
<dbReference type="AlphaFoldDB" id="A0A328AJN1"/>
<evidence type="ECO:0000256" key="6">
    <source>
        <dbReference type="ARBA" id="ARBA00022741"/>
    </source>
</evidence>
<keyword evidence="7" id="KW-0460">Magnesium</keyword>
<dbReference type="GO" id="GO:0000166">
    <property type="term" value="F:nucleotide binding"/>
    <property type="evidence" value="ECO:0007669"/>
    <property type="project" value="UniProtKB-KW"/>
</dbReference>
<evidence type="ECO:0000256" key="5">
    <source>
        <dbReference type="ARBA" id="ARBA00022723"/>
    </source>
</evidence>
<reference evidence="12" key="1">
    <citation type="submission" date="2018-05" db="EMBL/GenBank/DDBJ databases">
        <authorList>
            <person name="Li X."/>
        </authorList>
    </citation>
    <scope>NUCLEOTIDE SEQUENCE [LARGE SCALE GENOMIC DNA]</scope>
    <source>
        <strain evidence="12">LX32</strain>
    </source>
</reference>
<dbReference type="GO" id="GO:0008033">
    <property type="term" value="P:tRNA processing"/>
    <property type="evidence" value="ECO:0007669"/>
    <property type="project" value="UniProtKB-KW"/>
</dbReference>
<organism evidence="11 12">
    <name type="scientific">Phenylobacterium soli</name>
    <dbReference type="NCBI Taxonomy" id="2170551"/>
    <lineage>
        <taxon>Bacteria</taxon>
        <taxon>Pseudomonadati</taxon>
        <taxon>Pseudomonadota</taxon>
        <taxon>Alphaproteobacteria</taxon>
        <taxon>Caulobacterales</taxon>
        <taxon>Caulobacteraceae</taxon>
        <taxon>Phenylobacterium</taxon>
    </lineage>
</organism>
<dbReference type="Proteomes" id="UP000249254">
    <property type="component" value="Unassembled WGS sequence"/>
</dbReference>
<keyword evidence="4" id="KW-0548">Nucleotidyltransferase</keyword>
<dbReference type="SUPFAM" id="SSF81891">
    <property type="entry name" value="Poly A polymerase C-terminal region-like"/>
    <property type="match status" value="1"/>
</dbReference>
<keyword evidence="5" id="KW-0479">Metal-binding</keyword>
<evidence type="ECO:0000259" key="9">
    <source>
        <dbReference type="Pfam" id="PF01743"/>
    </source>
</evidence>
<dbReference type="SUPFAM" id="SSF81301">
    <property type="entry name" value="Nucleotidyltransferase"/>
    <property type="match status" value="1"/>
</dbReference>
<keyword evidence="3" id="KW-0819">tRNA processing</keyword>
<dbReference type="GO" id="GO:0046872">
    <property type="term" value="F:metal ion binding"/>
    <property type="evidence" value="ECO:0007669"/>
    <property type="project" value="UniProtKB-KW"/>
</dbReference>
<gene>
    <name evidence="11" type="ORF">DJ017_06930</name>
</gene>
<evidence type="ECO:0000256" key="1">
    <source>
        <dbReference type="ARBA" id="ARBA00001946"/>
    </source>
</evidence>
<dbReference type="Pfam" id="PF12627">
    <property type="entry name" value="PolyA_pol_RNAbd"/>
    <property type="match status" value="1"/>
</dbReference>
<dbReference type="InterPro" id="IPR043519">
    <property type="entry name" value="NT_sf"/>
</dbReference>
<dbReference type="OrthoDB" id="9805698at2"/>
<dbReference type="PANTHER" id="PTHR46173">
    <property type="entry name" value="CCA TRNA NUCLEOTIDYLTRANSFERASE 1, MITOCHONDRIAL"/>
    <property type="match status" value="1"/>
</dbReference>
<dbReference type="InterPro" id="IPR050264">
    <property type="entry name" value="Bact_CCA-adding_enz_type3_sf"/>
</dbReference>
<evidence type="ECO:0000256" key="7">
    <source>
        <dbReference type="ARBA" id="ARBA00022842"/>
    </source>
</evidence>
<dbReference type="Pfam" id="PF01743">
    <property type="entry name" value="PolyA_pol"/>
    <property type="match status" value="1"/>
</dbReference>
<evidence type="ECO:0000313" key="12">
    <source>
        <dbReference type="Proteomes" id="UP000249254"/>
    </source>
</evidence>
<dbReference type="CDD" id="cd05398">
    <property type="entry name" value="NT_ClassII-CCAase"/>
    <property type="match status" value="1"/>
</dbReference>
<evidence type="ECO:0000256" key="4">
    <source>
        <dbReference type="ARBA" id="ARBA00022695"/>
    </source>
</evidence>
<name>A0A328AJN1_9CAUL</name>
<comment type="cofactor">
    <cofactor evidence="1">
        <name>Mg(2+)</name>
        <dbReference type="ChEBI" id="CHEBI:18420"/>
    </cofactor>
</comment>
<evidence type="ECO:0000256" key="3">
    <source>
        <dbReference type="ARBA" id="ARBA00022694"/>
    </source>
</evidence>
<evidence type="ECO:0000259" key="10">
    <source>
        <dbReference type="Pfam" id="PF12627"/>
    </source>
</evidence>
<feature type="domain" description="Poly A polymerase head" evidence="9">
    <location>
        <begin position="33"/>
        <end position="153"/>
    </location>
</feature>
<comment type="similarity">
    <text evidence="8">Belongs to the tRNA nucleotidyltransferase/poly(A) polymerase family.</text>
</comment>
<dbReference type="Gene3D" id="3.30.460.10">
    <property type="entry name" value="Beta Polymerase, domain 2"/>
    <property type="match status" value="1"/>
</dbReference>
<keyword evidence="8" id="KW-0694">RNA-binding</keyword>
<dbReference type="EMBL" id="QFYQ01000001">
    <property type="protein sequence ID" value="RAK54276.1"/>
    <property type="molecule type" value="Genomic_DNA"/>
</dbReference>
<evidence type="ECO:0000313" key="11">
    <source>
        <dbReference type="EMBL" id="RAK54276.1"/>
    </source>
</evidence>
<sequence>MTDTIGQRPWMTARETQAVFDALEAAGGADCARYVGGCVRNTLVGQGVDDIDIATVLTPEAVTKALEAAGLRAVPTGIDHGTVTAVCNSRPFEITTLRRDVSTDGRRAVVAFTTDWLEDAQRRDFTLNALYARRDGSIFDPTGHGVADALAGRIVFVGEPEQRLHEDYLRILRFFRFYAWYGKGGPDAAAVAACAALKAHVTTLAAERISKELLKLLKADDPREAVELMAQTGVLPMVLPEPIHIDRFKGLVEIEGEQLFETEPVLRLAALLPDDQLVATRLAESLRLSNADRDRIVAALAPAPKLKSWMSPREIRRCVYREGQASFRDRAKLAWAASNRTATAPQWRGMIALAEGWTIPVFPLTGEDVMAAGVPKGPLVGRVMREVEDWWIDHDFLDDKMSAIEKLKAVAQGLAY</sequence>
<dbReference type="InterPro" id="IPR002646">
    <property type="entry name" value="PolA_pol_head_dom"/>
</dbReference>
<evidence type="ECO:0000256" key="8">
    <source>
        <dbReference type="RuleBase" id="RU003953"/>
    </source>
</evidence>
<comment type="caution">
    <text evidence="11">The sequence shown here is derived from an EMBL/GenBank/DDBJ whole genome shotgun (WGS) entry which is preliminary data.</text>
</comment>
<feature type="domain" description="tRNA nucleotidyltransferase/poly(A) polymerase RNA and SrmB- binding" evidence="10">
    <location>
        <begin position="191"/>
        <end position="241"/>
    </location>
</feature>
<dbReference type="InterPro" id="IPR032828">
    <property type="entry name" value="PolyA_RNA-bd"/>
</dbReference>
<dbReference type="GO" id="GO:0000049">
    <property type="term" value="F:tRNA binding"/>
    <property type="evidence" value="ECO:0007669"/>
    <property type="project" value="TreeGrafter"/>
</dbReference>
<keyword evidence="12" id="KW-1185">Reference proteome</keyword>
<dbReference type="PANTHER" id="PTHR46173:SF1">
    <property type="entry name" value="CCA TRNA NUCLEOTIDYLTRANSFERASE 1, MITOCHONDRIAL"/>
    <property type="match status" value="1"/>
</dbReference>
<dbReference type="GO" id="GO:0016779">
    <property type="term" value="F:nucleotidyltransferase activity"/>
    <property type="evidence" value="ECO:0007669"/>
    <property type="project" value="UniProtKB-KW"/>
</dbReference>
<protein>
    <submittedName>
        <fullName evidence="11">CCA tRNA nucleotidyltransferase</fullName>
    </submittedName>
</protein>